<organism evidence="1 2">
    <name type="scientific">Denitrovibrio acetiphilus (strain DSM 12809 / NBRC 114555 / N2460)</name>
    <dbReference type="NCBI Taxonomy" id="522772"/>
    <lineage>
        <taxon>Bacteria</taxon>
        <taxon>Pseudomonadati</taxon>
        <taxon>Deferribacterota</taxon>
        <taxon>Deferribacteres</taxon>
        <taxon>Deferribacterales</taxon>
        <taxon>Geovibrionaceae</taxon>
        <taxon>Denitrovibrio</taxon>
    </lineage>
</organism>
<dbReference type="InParanoid" id="D4H6U4"/>
<evidence type="ECO:0000313" key="2">
    <source>
        <dbReference type="Proteomes" id="UP000002012"/>
    </source>
</evidence>
<dbReference type="Proteomes" id="UP000002012">
    <property type="component" value="Chromosome"/>
</dbReference>
<dbReference type="STRING" id="522772.Dacet_1034"/>
<accession>D4H6U4</accession>
<name>D4H6U4_DENA2</name>
<sequence length="111" mass="12557">MINKLRKTTIGGTEVAHSSAFTDEELRMAFVYLYRLQSLRYDQQTSSSGKVNYSIMPSEADDSVWLFISLNDDIPVCITPEFELAQMISMAKTALVVTETLKNLRMENIAI</sequence>
<dbReference type="AlphaFoldDB" id="D4H6U4"/>
<proteinExistence type="predicted"/>
<dbReference type="RefSeq" id="WP_013010341.1">
    <property type="nucleotide sequence ID" value="NC_013943.1"/>
</dbReference>
<keyword evidence="2" id="KW-1185">Reference proteome</keyword>
<dbReference type="KEGG" id="dap:Dacet_1034"/>
<dbReference type="PaxDb" id="522772-Dacet_1034"/>
<dbReference type="HOGENOM" id="CLU_2154240_0_0_0"/>
<protein>
    <submittedName>
        <fullName evidence="1">Uncharacterized protein</fullName>
    </submittedName>
</protein>
<dbReference type="EMBL" id="CP001968">
    <property type="protein sequence ID" value="ADD67810.1"/>
    <property type="molecule type" value="Genomic_DNA"/>
</dbReference>
<evidence type="ECO:0000313" key="1">
    <source>
        <dbReference type="EMBL" id="ADD67810.1"/>
    </source>
</evidence>
<reference evidence="1 2" key="1">
    <citation type="journal article" date="2010" name="Stand. Genomic Sci.">
        <title>Complete genome sequence of Denitrovibrio acetiphilus type strain (N2460).</title>
        <authorList>
            <person name="Kiss H."/>
            <person name="Lang E."/>
            <person name="Lapidus A."/>
            <person name="Copeland A."/>
            <person name="Nolan M."/>
            <person name="Glavina Del Rio T."/>
            <person name="Chen F."/>
            <person name="Lucas S."/>
            <person name="Tice H."/>
            <person name="Cheng J.F."/>
            <person name="Han C."/>
            <person name="Goodwin L."/>
            <person name="Pitluck S."/>
            <person name="Liolios K."/>
            <person name="Pati A."/>
            <person name="Ivanova N."/>
            <person name="Mavromatis K."/>
            <person name="Chen A."/>
            <person name="Palaniappan K."/>
            <person name="Land M."/>
            <person name="Hauser L."/>
            <person name="Chang Y.J."/>
            <person name="Jeffries C.D."/>
            <person name="Detter J.C."/>
            <person name="Brettin T."/>
            <person name="Spring S."/>
            <person name="Rohde M."/>
            <person name="Goker M."/>
            <person name="Woyke T."/>
            <person name="Bristow J."/>
            <person name="Eisen J.A."/>
            <person name="Markowitz V."/>
            <person name="Hugenholtz P."/>
            <person name="Kyrpides N.C."/>
            <person name="Klenk H.P."/>
        </authorList>
    </citation>
    <scope>NUCLEOTIDE SEQUENCE [LARGE SCALE GENOMIC DNA]</scope>
    <source>
        <strain evidence="2">DSM 12809 / NBRC 114555 / N2460</strain>
    </source>
</reference>
<gene>
    <name evidence="1" type="ordered locus">Dacet_1034</name>
</gene>